<dbReference type="OrthoDB" id="331868at2"/>
<dbReference type="EMBL" id="CP051152">
    <property type="protein sequence ID" value="QJQ06133.1"/>
    <property type="molecule type" value="Genomic_DNA"/>
</dbReference>
<organism evidence="1 2">
    <name type="scientific">Undibacterium piscinae</name>
    <dbReference type="NCBI Taxonomy" id="2495591"/>
    <lineage>
        <taxon>Bacteria</taxon>
        <taxon>Pseudomonadati</taxon>
        <taxon>Pseudomonadota</taxon>
        <taxon>Betaproteobacteria</taxon>
        <taxon>Burkholderiales</taxon>
        <taxon>Oxalobacteraceae</taxon>
        <taxon>Undibacterium</taxon>
    </lineage>
</organism>
<dbReference type="Proteomes" id="UP000274350">
    <property type="component" value="Chromosome"/>
</dbReference>
<reference evidence="1 2" key="1">
    <citation type="journal article" date="2019" name="Int. J. Syst. Evol. Microbiol.">
        <title>Undibacterium piscinae sp. nov., isolated from Korean shiner intestine.</title>
        <authorList>
            <person name="Lee S.Y."/>
            <person name="Kang W."/>
            <person name="Kim P.S."/>
            <person name="Kim H.S."/>
            <person name="Sung H."/>
            <person name="Shin N.R."/>
            <person name="Whon T.W."/>
            <person name="Yun J.H."/>
            <person name="Lee J.Y."/>
            <person name="Lee J.Y."/>
            <person name="Jung M.J."/>
            <person name="Jeong Y.S."/>
            <person name="Tak E.J."/>
            <person name="Han J.E."/>
            <person name="Hyun D.W."/>
            <person name="Kang M.S."/>
            <person name="Lee K.E."/>
            <person name="Lee B.H."/>
            <person name="Bae J.W."/>
        </authorList>
    </citation>
    <scope>NUCLEOTIDE SEQUENCE [LARGE SCALE GENOMIC DNA]</scope>
    <source>
        <strain evidence="1 2">S11R28</strain>
    </source>
</reference>
<dbReference type="Pfam" id="PF14375">
    <property type="entry name" value="Cys_rich_CWC"/>
    <property type="match status" value="1"/>
</dbReference>
<dbReference type="AlphaFoldDB" id="A0A6M4A4V4"/>
<evidence type="ECO:0000313" key="2">
    <source>
        <dbReference type="Proteomes" id="UP000274350"/>
    </source>
</evidence>
<dbReference type="KEGG" id="upi:EJG51_010015"/>
<protein>
    <submittedName>
        <fullName evidence="1">Cysteine-rich CWC family protein</fullName>
    </submittedName>
</protein>
<dbReference type="InterPro" id="IPR032720">
    <property type="entry name" value="Cys_rich_CWC"/>
</dbReference>
<gene>
    <name evidence="1" type="ORF">EJG51_010015</name>
</gene>
<accession>A0A6M4A4V4</accession>
<name>A0A6M4A4V4_9BURK</name>
<keyword evidence="2" id="KW-1185">Reference proteome</keyword>
<proteinExistence type="predicted"/>
<sequence length="74" mass="8094">MSHCPRCLNEFTCSMADNTGTDCWCSALPPTAFATLPGGKLDMDAKCFCPDCLPLWKAEQDALLSKRTRNVTGH</sequence>
<evidence type="ECO:0000313" key="1">
    <source>
        <dbReference type="EMBL" id="QJQ06133.1"/>
    </source>
</evidence>